<dbReference type="InterPro" id="IPR013760">
    <property type="entry name" value="Topo_IIA-like_dom_sf"/>
</dbReference>
<dbReference type="RefSeq" id="WP_097145453.1">
    <property type="nucleotide sequence ID" value="NZ_OBEA01000003.1"/>
</dbReference>
<dbReference type="GO" id="GO:0003918">
    <property type="term" value="F:DNA topoisomerase type II (double strand cut, ATP-hydrolyzing) activity"/>
    <property type="evidence" value="ECO:0007669"/>
    <property type="project" value="UniProtKB-UniRule"/>
</dbReference>
<keyword evidence="3 7" id="KW-0799">Topoisomerase</keyword>
<dbReference type="EC" id="5.6.2.2" evidence="7"/>
<dbReference type="PROSITE" id="PS52040">
    <property type="entry name" value="TOPO_IIA"/>
    <property type="match status" value="1"/>
</dbReference>
<reference evidence="11 12" key="1">
    <citation type="submission" date="2017-09" db="EMBL/GenBank/DDBJ databases">
        <authorList>
            <person name="Ehlers B."/>
            <person name="Leendertz F.H."/>
        </authorList>
    </citation>
    <scope>NUCLEOTIDE SEQUENCE [LARGE SCALE GENOMIC DNA]</scope>
    <source>
        <strain evidence="11 12">CGMCC 1.12662</strain>
    </source>
</reference>
<dbReference type="CDD" id="cd00187">
    <property type="entry name" value="TOP4c"/>
    <property type="match status" value="1"/>
</dbReference>
<organism evidence="11 12">
    <name type="scientific">Pseudooceanicola antarcticus</name>
    <dbReference type="NCBI Taxonomy" id="1247613"/>
    <lineage>
        <taxon>Bacteria</taxon>
        <taxon>Pseudomonadati</taxon>
        <taxon>Pseudomonadota</taxon>
        <taxon>Alphaproteobacteria</taxon>
        <taxon>Rhodobacterales</taxon>
        <taxon>Paracoccaceae</taxon>
        <taxon>Pseudooceanicola</taxon>
    </lineage>
</organism>
<dbReference type="InterPro" id="IPR005742">
    <property type="entry name" value="TopoIV_A_Gneg"/>
</dbReference>
<evidence type="ECO:0000256" key="5">
    <source>
        <dbReference type="ARBA" id="ARBA00023136"/>
    </source>
</evidence>
<proteinExistence type="inferred from homology"/>
<dbReference type="Proteomes" id="UP000231655">
    <property type="component" value="Unassembled WGS sequence"/>
</dbReference>
<evidence type="ECO:0000256" key="3">
    <source>
        <dbReference type="ARBA" id="ARBA00023029"/>
    </source>
</evidence>
<comment type="catalytic activity">
    <reaction evidence="1 7 8">
        <text>ATP-dependent breakage, passage and rejoining of double-stranded DNA.</text>
        <dbReference type="EC" id="5.6.2.2"/>
    </reaction>
</comment>
<dbReference type="PANTHER" id="PTHR43493">
    <property type="entry name" value="DNA GYRASE/TOPOISOMERASE SUBUNIT A"/>
    <property type="match status" value="1"/>
</dbReference>
<keyword evidence="4 7" id="KW-0238">DNA-binding</keyword>
<gene>
    <name evidence="7" type="primary">parC</name>
    <name evidence="10" type="ORF">CVM39_03345</name>
    <name evidence="11" type="ORF">SAMN06297129_1692</name>
</gene>
<protein>
    <recommendedName>
        <fullName evidence="7">DNA topoisomerase 4 subunit A</fullName>
        <ecNumber evidence="7">5.6.2.2</ecNumber>
    </recommendedName>
    <alternativeName>
        <fullName evidence="7">Topoisomerase IV subunit A</fullName>
    </alternativeName>
</protein>
<dbReference type="SMART" id="SM00434">
    <property type="entry name" value="TOP4c"/>
    <property type="match status" value="1"/>
</dbReference>
<dbReference type="Gene3D" id="1.10.268.10">
    <property type="entry name" value="Topoisomerase, domain 3"/>
    <property type="match status" value="1"/>
</dbReference>
<evidence type="ECO:0000256" key="8">
    <source>
        <dbReference type="PROSITE-ProRule" id="PRU01384"/>
    </source>
</evidence>
<evidence type="ECO:0000313" key="10">
    <source>
        <dbReference type="EMBL" id="PJE31403.1"/>
    </source>
</evidence>
<dbReference type="Proteomes" id="UP000231702">
    <property type="component" value="Unassembled WGS sequence"/>
</dbReference>
<dbReference type="Pfam" id="PF00521">
    <property type="entry name" value="DNA_topoisoIV"/>
    <property type="match status" value="1"/>
</dbReference>
<comment type="subunit">
    <text evidence="7">Heterotetramer composed of ParC and ParE.</text>
</comment>
<dbReference type="Gene3D" id="2.120.10.90">
    <property type="entry name" value="DNA gyrase/topoisomerase IV, subunit A, C-terminal"/>
    <property type="match status" value="1"/>
</dbReference>
<comment type="subcellular location">
    <subcellularLocation>
        <location evidence="7">Cell membrane</location>
        <topology evidence="7">Peripheral membrane protein</topology>
    </subcellularLocation>
</comment>
<keyword evidence="2 7" id="KW-1003">Cell membrane</keyword>
<dbReference type="SUPFAM" id="SSF101904">
    <property type="entry name" value="GyrA/ParC C-terminal domain-like"/>
    <property type="match status" value="1"/>
</dbReference>
<dbReference type="EMBL" id="OBEA01000003">
    <property type="protein sequence ID" value="SNY50116.1"/>
    <property type="molecule type" value="Genomic_DNA"/>
</dbReference>
<dbReference type="InterPro" id="IPR035516">
    <property type="entry name" value="Gyrase/topoIV_suA_C"/>
</dbReference>
<dbReference type="GO" id="GO:0009330">
    <property type="term" value="C:DNA topoisomerase type II (double strand cut, ATP-hydrolyzing) complex"/>
    <property type="evidence" value="ECO:0007669"/>
    <property type="project" value="TreeGrafter"/>
</dbReference>
<evidence type="ECO:0000313" key="12">
    <source>
        <dbReference type="Proteomes" id="UP000231655"/>
    </source>
</evidence>
<dbReference type="Gene3D" id="3.30.1360.40">
    <property type="match status" value="1"/>
</dbReference>
<dbReference type="GO" id="GO:0003677">
    <property type="term" value="F:DNA binding"/>
    <property type="evidence" value="ECO:0007669"/>
    <property type="project" value="UniProtKB-UniRule"/>
</dbReference>
<evidence type="ECO:0000256" key="6">
    <source>
        <dbReference type="ARBA" id="ARBA00023235"/>
    </source>
</evidence>
<dbReference type="NCBIfam" id="NF004044">
    <property type="entry name" value="PRK05561.1"/>
    <property type="match status" value="1"/>
</dbReference>
<feature type="active site" description="O-(5'-phospho-DNA)-tyrosine intermediate" evidence="7 8">
    <location>
        <position position="130"/>
    </location>
</feature>
<dbReference type="InterPro" id="IPR002205">
    <property type="entry name" value="Topo_IIA_dom_A"/>
</dbReference>
<dbReference type="InterPro" id="IPR013758">
    <property type="entry name" value="Topo_IIA_A/C_ab"/>
</dbReference>
<keyword evidence="5 7" id="KW-0472">Membrane</keyword>
<feature type="site" description="Transition state stabilizer" evidence="7">
    <location>
        <position position="129"/>
    </location>
</feature>
<dbReference type="OrthoDB" id="9806486at2"/>
<dbReference type="EMBL" id="PGTD01000009">
    <property type="protein sequence ID" value="PJE31403.1"/>
    <property type="molecule type" value="Genomic_DNA"/>
</dbReference>
<dbReference type="AlphaFoldDB" id="A0A285ISN9"/>
<dbReference type="SUPFAM" id="SSF56719">
    <property type="entry name" value="Type II DNA topoisomerase"/>
    <property type="match status" value="1"/>
</dbReference>
<feature type="site" description="Interaction with DNA" evidence="7">
    <location>
        <position position="50"/>
    </location>
</feature>
<accession>A0A285ISN9</accession>
<evidence type="ECO:0000256" key="4">
    <source>
        <dbReference type="ARBA" id="ARBA00023125"/>
    </source>
</evidence>
<reference evidence="10 13" key="2">
    <citation type="journal article" date="2018" name="Int. J. Syst. Evol. Microbiol.">
        <title>Pseudooceanicola lipolyticus sp. nov., a marine alphaproteobacterium, reclassification of Oceanicola flagellatus as Pseudooceanicola flagellatus comb. nov. and emended description of the genus Pseudooceanicola.</title>
        <authorList>
            <person name="Huang M.-M."/>
            <person name="Guo L.-L."/>
            <person name="Wu Y.-H."/>
            <person name="Lai Q.-L."/>
            <person name="Shao Z.-Z."/>
            <person name="Wang C.-S."/>
            <person name="Wu M."/>
            <person name="Xu X.-W."/>
        </authorList>
    </citation>
    <scope>NUCLEOTIDE SEQUENCE [LARGE SCALE GENOMIC DNA]</scope>
    <source>
        <strain evidence="10 13">Ar-45</strain>
    </source>
</reference>
<name>A0A285ISN9_9RHOB</name>
<evidence type="ECO:0000256" key="7">
    <source>
        <dbReference type="HAMAP-Rule" id="MF_00936"/>
    </source>
</evidence>
<dbReference type="PANTHER" id="PTHR43493:SF1">
    <property type="entry name" value="DNA TOPOISOMERASE 4 SUBUNIT A"/>
    <property type="match status" value="1"/>
</dbReference>
<dbReference type="GO" id="GO:0006265">
    <property type="term" value="P:DNA topological change"/>
    <property type="evidence" value="ECO:0007669"/>
    <property type="project" value="UniProtKB-UniRule"/>
</dbReference>
<dbReference type="InterPro" id="IPR006691">
    <property type="entry name" value="GyrA/parC_rep"/>
</dbReference>
<comment type="function">
    <text evidence="7">Topoisomerase IV is essential for chromosome segregation. It relaxes supercoiled DNA. Performs the decatenation events required during the replication of a circular DNA molecule.</text>
</comment>
<sequence>MSDKPEDPETGPAETLLAEPLRRAIGERYLTYALSTIMHRALPDARDGLKPVHRRILYAMRELKLAPNSRFRKSSKISGDVMGNYHPHGDTAIYDAMARLAQDFNVRYPLVDGQGNFGNIDGDNPAASRYTEARLTAVAEAMMEGLTEDAVDYRDNYDGTLTEPVVLPASFPNLLANGSSGIAVGMATNIPPHNIVELCNACLHLIKTPDARDDTLLQYVPGPDFPTGGVLVESPEMIAKSYRTGRGSFRLRARWEVEDLGRGQWQVVVTEIPYQVQKSKLVERIAELIQTKKIPILADIRDESADDVRMVLEPRSKNVDPELLMGMLFRNSDLEIRFSLNMNVLIDGVTPKVCSLKEVLRAFLDHRREVLERRSRHRLAKIDHRLEVLEGLVTAFLNLDRVIDIIRYDDDPKAALMAEDWSKKRARCRDEKDYVSPRGAGDEGELTEVQAEAILNMRLRSLRRLEEMELLRERDALMEERAGLEDLLATPELQWTRIAEQLRETRKTFGKGYPRGERLTLIEAAAEVEEVPLEAMIEREPITVVCSKMGWIRAMKGHIDLSAQDKLKFKDGDEGRFAFHAETTDKLLVFGSNGRFYTIQASNLPGGRGMGEPIRLMVDLPNEAEIVVMRIHRPGGKLIVASSAGDGFLVPEDEVLAQTRSGKQVLNVKEGVRALVAKPVWGDHVACVGENRKVLIFPLEELPEMTRGKGVRLQKYKDGGLSDLTTIVLADGLSWHDPAGRTRTEAELAEWMGKRAGTGRMAPRGFPRDNTFT</sequence>
<dbReference type="GO" id="GO:0005694">
    <property type="term" value="C:chromosome"/>
    <property type="evidence" value="ECO:0007669"/>
    <property type="project" value="InterPro"/>
</dbReference>
<dbReference type="GO" id="GO:0005524">
    <property type="term" value="F:ATP binding"/>
    <property type="evidence" value="ECO:0007669"/>
    <property type="project" value="InterPro"/>
</dbReference>
<dbReference type="InterPro" id="IPR050220">
    <property type="entry name" value="Type_II_DNA_Topoisomerases"/>
</dbReference>
<feature type="site" description="Interaction with DNA" evidence="7">
    <location>
        <position position="86"/>
    </location>
</feature>
<dbReference type="Gene3D" id="3.90.199.10">
    <property type="entry name" value="Topoisomerase II, domain 5"/>
    <property type="match status" value="1"/>
</dbReference>
<evidence type="ECO:0000256" key="1">
    <source>
        <dbReference type="ARBA" id="ARBA00000185"/>
    </source>
</evidence>
<comment type="similarity">
    <text evidence="7">Belongs to the type II topoisomerase GyrA/ParC subunit family. ParC type 1 subfamily.</text>
</comment>
<dbReference type="GO" id="GO:0007059">
    <property type="term" value="P:chromosome segregation"/>
    <property type="evidence" value="ECO:0007669"/>
    <property type="project" value="UniProtKB-UniRule"/>
</dbReference>
<feature type="site" description="Interaction with DNA" evidence="7">
    <location>
        <position position="88"/>
    </location>
</feature>
<evidence type="ECO:0000313" key="11">
    <source>
        <dbReference type="EMBL" id="SNY50116.1"/>
    </source>
</evidence>
<dbReference type="GO" id="GO:0019897">
    <property type="term" value="C:extrinsic component of plasma membrane"/>
    <property type="evidence" value="ECO:0007669"/>
    <property type="project" value="UniProtKB-UniRule"/>
</dbReference>
<evidence type="ECO:0000256" key="2">
    <source>
        <dbReference type="ARBA" id="ARBA00022475"/>
    </source>
</evidence>
<dbReference type="GO" id="GO:0005737">
    <property type="term" value="C:cytoplasm"/>
    <property type="evidence" value="ECO:0007669"/>
    <property type="project" value="TreeGrafter"/>
</dbReference>
<keyword evidence="6 7" id="KW-0413">Isomerase</keyword>
<keyword evidence="13" id="KW-1185">Reference proteome</keyword>
<evidence type="ECO:0000313" key="13">
    <source>
        <dbReference type="Proteomes" id="UP000231702"/>
    </source>
</evidence>
<dbReference type="InterPro" id="IPR013757">
    <property type="entry name" value="Topo_IIA_A_a_sf"/>
</dbReference>
<dbReference type="HAMAP" id="MF_00936">
    <property type="entry name" value="ParC_type1"/>
    <property type="match status" value="1"/>
</dbReference>
<dbReference type="Pfam" id="PF03989">
    <property type="entry name" value="DNA_gyraseA_C"/>
    <property type="match status" value="3"/>
</dbReference>
<evidence type="ECO:0000259" key="9">
    <source>
        <dbReference type="PROSITE" id="PS52040"/>
    </source>
</evidence>
<feature type="domain" description="Topo IIA-type catalytic" evidence="9">
    <location>
        <begin position="42"/>
        <end position="536"/>
    </location>
</feature>